<keyword evidence="1" id="KW-1133">Transmembrane helix</keyword>
<proteinExistence type="predicted"/>
<comment type="caution">
    <text evidence="2">The sequence shown here is derived from an EMBL/GenBank/DDBJ whole genome shotgun (WGS) entry which is preliminary data.</text>
</comment>
<dbReference type="EMBL" id="ASPP01007969">
    <property type="protein sequence ID" value="ETO26284.1"/>
    <property type="molecule type" value="Genomic_DNA"/>
</dbReference>
<sequence>MKRNMFRYIFDESDLLLSNLGHKPSPDEHLKIHYCFRANCNNLCHYIDINILFIINFVMILYRIVPVLLIIQMIKSGCVFIFSFFFFVFFFVTELCHYYFIIMVLLLWLGFIINDVVIVAVVIAVWFGYYCCCYCDLLWFGLVIVAVVVFLLLLLL</sequence>
<feature type="transmembrane region" description="Helical" evidence="1">
    <location>
        <begin position="51"/>
        <end position="71"/>
    </location>
</feature>
<reference evidence="2 3" key="1">
    <citation type="journal article" date="2013" name="Curr. Biol.">
        <title>The Genome of the Foraminiferan Reticulomyxa filosa.</title>
        <authorList>
            <person name="Glockner G."/>
            <person name="Hulsmann N."/>
            <person name="Schleicher M."/>
            <person name="Noegel A.A."/>
            <person name="Eichinger L."/>
            <person name="Gallinger C."/>
            <person name="Pawlowski J."/>
            <person name="Sierra R."/>
            <person name="Euteneuer U."/>
            <person name="Pillet L."/>
            <person name="Moustafa A."/>
            <person name="Platzer M."/>
            <person name="Groth M."/>
            <person name="Szafranski K."/>
            <person name="Schliwa M."/>
        </authorList>
    </citation>
    <scope>NUCLEOTIDE SEQUENCE [LARGE SCALE GENOMIC DNA]</scope>
</reference>
<accession>X6NKM1</accession>
<evidence type="ECO:0000313" key="2">
    <source>
        <dbReference type="EMBL" id="ETO26284.1"/>
    </source>
</evidence>
<organism evidence="2 3">
    <name type="scientific">Reticulomyxa filosa</name>
    <dbReference type="NCBI Taxonomy" id="46433"/>
    <lineage>
        <taxon>Eukaryota</taxon>
        <taxon>Sar</taxon>
        <taxon>Rhizaria</taxon>
        <taxon>Retaria</taxon>
        <taxon>Foraminifera</taxon>
        <taxon>Monothalamids</taxon>
        <taxon>Reticulomyxidae</taxon>
        <taxon>Reticulomyxa</taxon>
    </lineage>
</organism>
<keyword evidence="1" id="KW-0812">Transmembrane</keyword>
<dbReference type="AlphaFoldDB" id="X6NKM1"/>
<keyword evidence="1" id="KW-0472">Membrane</keyword>
<protein>
    <submittedName>
        <fullName evidence="2">Uncharacterized protein</fullName>
    </submittedName>
</protein>
<name>X6NKM1_RETFI</name>
<keyword evidence="3" id="KW-1185">Reference proteome</keyword>
<evidence type="ECO:0000256" key="1">
    <source>
        <dbReference type="SAM" id="Phobius"/>
    </source>
</evidence>
<gene>
    <name evidence="2" type="ORF">RFI_10851</name>
</gene>
<evidence type="ECO:0000313" key="3">
    <source>
        <dbReference type="Proteomes" id="UP000023152"/>
    </source>
</evidence>
<dbReference type="Proteomes" id="UP000023152">
    <property type="component" value="Unassembled WGS sequence"/>
</dbReference>
<feature type="transmembrane region" description="Helical" evidence="1">
    <location>
        <begin position="106"/>
        <end position="130"/>
    </location>
</feature>
<feature type="transmembrane region" description="Helical" evidence="1">
    <location>
        <begin position="137"/>
        <end position="155"/>
    </location>
</feature>
<feature type="transmembrane region" description="Helical" evidence="1">
    <location>
        <begin position="78"/>
        <end position="100"/>
    </location>
</feature>